<dbReference type="PANTHER" id="PTHR11130">
    <property type="entry name" value="GLUTATHIONE SYNTHETASE"/>
    <property type="match status" value="1"/>
</dbReference>
<dbReference type="FunFam" id="3.40.50.1760:FF:000001">
    <property type="entry name" value="Glutathione synthetase"/>
    <property type="match status" value="1"/>
</dbReference>
<dbReference type="Gene3D" id="3.30.1490.80">
    <property type="match status" value="1"/>
</dbReference>
<dbReference type="EC" id="6.3.2.3" evidence="10"/>
<dbReference type="Gene3D" id="3.30.470.20">
    <property type="entry name" value="ATP-grasp fold, B domain"/>
    <property type="match status" value="1"/>
</dbReference>
<accession>A0A9W7XX43</accession>
<dbReference type="NCBIfam" id="TIGR01986">
    <property type="entry name" value="glut_syn_euk"/>
    <property type="match status" value="1"/>
</dbReference>
<dbReference type="InterPro" id="IPR004887">
    <property type="entry name" value="GSH_synth_subst-bd"/>
</dbReference>
<evidence type="ECO:0000256" key="13">
    <source>
        <dbReference type="PIRSR" id="PIRSR001558-3"/>
    </source>
</evidence>
<dbReference type="InterPro" id="IPR037013">
    <property type="entry name" value="GSH-S_sub-bd_sf"/>
</dbReference>
<keyword evidence="4 10" id="KW-0436">Ligase</keyword>
<dbReference type="GO" id="GO:0005524">
    <property type="term" value="F:ATP binding"/>
    <property type="evidence" value="ECO:0007669"/>
    <property type="project" value="UniProtKB-UniRule"/>
</dbReference>
<evidence type="ECO:0000313" key="16">
    <source>
        <dbReference type="Proteomes" id="UP001149813"/>
    </source>
</evidence>
<dbReference type="PANTHER" id="PTHR11130:SF0">
    <property type="entry name" value="GLUTATHIONE SYNTHETASE"/>
    <property type="match status" value="1"/>
</dbReference>
<dbReference type="InterPro" id="IPR016185">
    <property type="entry name" value="PreATP-grasp_dom_sf"/>
</dbReference>
<dbReference type="GO" id="GO:0005829">
    <property type="term" value="C:cytosol"/>
    <property type="evidence" value="ECO:0007669"/>
    <property type="project" value="TreeGrafter"/>
</dbReference>
<feature type="binding site" evidence="12">
    <location>
        <position position="165"/>
    </location>
    <ligand>
        <name>Mg(2+)</name>
        <dbReference type="ChEBI" id="CHEBI:18420"/>
    </ligand>
</feature>
<dbReference type="GO" id="GO:0000287">
    <property type="term" value="F:magnesium ion binding"/>
    <property type="evidence" value="ECO:0007669"/>
    <property type="project" value="UniProtKB-UniRule"/>
</dbReference>
<evidence type="ECO:0000256" key="8">
    <source>
        <dbReference type="ARBA" id="ARBA00022840"/>
    </source>
</evidence>
<organism evidence="15 16">
    <name type="scientific">Coemansia erecta</name>
    <dbReference type="NCBI Taxonomy" id="147472"/>
    <lineage>
        <taxon>Eukaryota</taxon>
        <taxon>Fungi</taxon>
        <taxon>Fungi incertae sedis</taxon>
        <taxon>Zoopagomycota</taxon>
        <taxon>Kickxellomycotina</taxon>
        <taxon>Kickxellomycetes</taxon>
        <taxon>Kickxellales</taxon>
        <taxon>Kickxellaceae</taxon>
        <taxon>Coemansia</taxon>
    </lineage>
</organism>
<evidence type="ECO:0000313" key="15">
    <source>
        <dbReference type="EMBL" id="KAJ1720273.1"/>
    </source>
</evidence>
<feature type="binding site" evidence="11">
    <location>
        <position position="246"/>
    </location>
    <ligand>
        <name>substrate</name>
    </ligand>
</feature>
<evidence type="ECO:0000256" key="7">
    <source>
        <dbReference type="ARBA" id="ARBA00022741"/>
    </source>
</evidence>
<dbReference type="AlphaFoldDB" id="A0A9W7XX43"/>
<dbReference type="GO" id="GO:0004363">
    <property type="term" value="F:glutathione synthase activity"/>
    <property type="evidence" value="ECO:0007669"/>
    <property type="project" value="UniProtKB-UniRule"/>
</dbReference>
<dbReference type="InterPro" id="IPR014042">
    <property type="entry name" value="Glutathione_synthase_a-hlx"/>
</dbReference>
<evidence type="ECO:0000256" key="10">
    <source>
        <dbReference type="PIRNR" id="PIRNR001558"/>
    </source>
</evidence>
<dbReference type="GO" id="GO:0043295">
    <property type="term" value="F:glutathione binding"/>
    <property type="evidence" value="ECO:0007669"/>
    <property type="project" value="UniProtKB-UniRule"/>
</dbReference>
<feature type="binding site" evidence="13">
    <location>
        <begin position="240"/>
        <end position="242"/>
    </location>
    <ligand>
        <name>substrate</name>
    </ligand>
</feature>
<dbReference type="EMBL" id="JANBOJ010000276">
    <property type="protein sequence ID" value="KAJ1720273.1"/>
    <property type="molecule type" value="Genomic_DNA"/>
</dbReference>
<dbReference type="Gene3D" id="3.40.50.1760">
    <property type="entry name" value="Glutathione synthase, substrate-binding domain superfamily, eukaryotic"/>
    <property type="match status" value="1"/>
</dbReference>
<comment type="subunit">
    <text evidence="3">Homodimer.</text>
</comment>
<feature type="binding site" evidence="11">
    <location>
        <position position="478"/>
    </location>
    <ligand>
        <name>ATP</name>
        <dbReference type="ChEBI" id="CHEBI:30616"/>
    </ligand>
</feature>
<comment type="pathway">
    <text evidence="1 10">Sulfur metabolism; glutathione biosynthesis; glutathione from L-cysteine and L-glutamate: step 2/2.</text>
</comment>
<feature type="binding site" evidence="11">
    <location>
        <begin position="391"/>
        <end position="400"/>
    </location>
    <ligand>
        <name>ATP</name>
        <dbReference type="ChEBI" id="CHEBI:30616"/>
    </ligand>
</feature>
<dbReference type="InterPro" id="IPR014049">
    <property type="entry name" value="Glutathione_synthase_N_euk"/>
</dbReference>
<dbReference type="SUPFAM" id="SSF56059">
    <property type="entry name" value="Glutathione synthetase ATP-binding domain-like"/>
    <property type="match status" value="1"/>
</dbReference>
<name>A0A9W7XX43_9FUNG</name>
<keyword evidence="6 10" id="KW-0479">Metal-binding</keyword>
<feature type="binding site" evidence="11">
    <location>
        <position position="142"/>
    </location>
    <ligand>
        <name>substrate</name>
    </ligand>
</feature>
<evidence type="ECO:0000256" key="1">
    <source>
        <dbReference type="ARBA" id="ARBA00004965"/>
    </source>
</evidence>
<feature type="binding site" evidence="11">
    <location>
        <position position="484"/>
    </location>
    <ligand>
        <name>ATP</name>
        <dbReference type="ChEBI" id="CHEBI:30616"/>
    </ligand>
</feature>
<dbReference type="FunFam" id="3.30.1490.50:FF:000002">
    <property type="entry name" value="Glutathione synthetase"/>
    <property type="match status" value="1"/>
</dbReference>
<dbReference type="Proteomes" id="UP001149813">
    <property type="component" value="Unassembled WGS sequence"/>
</dbReference>
<feature type="binding site" evidence="11">
    <location>
        <position position="333"/>
    </location>
    <ligand>
        <name>ATP</name>
        <dbReference type="ChEBI" id="CHEBI:30616"/>
    </ligand>
</feature>
<feature type="binding site" evidence="13">
    <location>
        <begin position="167"/>
        <end position="170"/>
    </location>
    <ligand>
        <name>substrate</name>
    </ligand>
</feature>
<evidence type="ECO:0000256" key="9">
    <source>
        <dbReference type="ARBA" id="ARBA00022842"/>
    </source>
</evidence>
<dbReference type="InterPro" id="IPR005615">
    <property type="entry name" value="Glutathione_synthase"/>
</dbReference>
<keyword evidence="9 10" id="KW-0460">Magnesium</keyword>
<dbReference type="Pfam" id="PF03199">
    <property type="entry name" value="GSH_synthase"/>
    <property type="match status" value="1"/>
</dbReference>
<feature type="binding site" evidence="11">
    <location>
        <position position="163"/>
    </location>
    <ligand>
        <name>ATP</name>
        <dbReference type="ChEBI" id="CHEBI:30616"/>
    </ligand>
</feature>
<comment type="cofactor">
    <cofactor evidence="10 12">
        <name>Mg(2+)</name>
        <dbReference type="ChEBI" id="CHEBI:18420"/>
    </cofactor>
    <text evidence="10 12">Binds 1 Mg(2+) ion per subunit.</text>
</comment>
<feature type="binding site" evidence="11">
    <location>
        <position position="450"/>
    </location>
    <ligand>
        <name>substrate</name>
    </ligand>
</feature>
<evidence type="ECO:0000256" key="5">
    <source>
        <dbReference type="ARBA" id="ARBA00022684"/>
    </source>
</evidence>
<dbReference type="OrthoDB" id="2020073at2759"/>
<feature type="binding site" evidence="11">
    <location>
        <position position="402"/>
    </location>
    <ligand>
        <name>ATP</name>
        <dbReference type="ChEBI" id="CHEBI:30616"/>
    </ligand>
</feature>
<evidence type="ECO:0000256" key="4">
    <source>
        <dbReference type="ARBA" id="ARBA00022598"/>
    </source>
</evidence>
<feature type="binding site" evidence="13">
    <location>
        <begin position="487"/>
        <end position="488"/>
    </location>
    <ligand>
        <name>substrate</name>
    </ligand>
</feature>
<keyword evidence="8 10" id="KW-0067">ATP-binding</keyword>
<dbReference type="Gene3D" id="3.30.1490.50">
    <property type="match status" value="1"/>
</dbReference>
<evidence type="ECO:0000256" key="12">
    <source>
        <dbReference type="PIRSR" id="PIRSR001558-2"/>
    </source>
</evidence>
<gene>
    <name evidence="15" type="primary">GSH2</name>
    <name evidence="15" type="ORF">LPJ53_005072</name>
</gene>
<evidence type="ECO:0000256" key="11">
    <source>
        <dbReference type="PIRSR" id="PIRSR001558-1"/>
    </source>
</evidence>
<evidence type="ECO:0000256" key="2">
    <source>
        <dbReference type="ARBA" id="ARBA00010385"/>
    </source>
</evidence>
<dbReference type="PIRSF" id="PIRSF001558">
    <property type="entry name" value="GSHase"/>
    <property type="match status" value="1"/>
</dbReference>
<feature type="binding site" evidence="12">
    <location>
        <position position="395"/>
    </location>
    <ligand>
        <name>Mg(2+)</name>
        <dbReference type="ChEBI" id="CHEBI:18420"/>
    </ligand>
</feature>
<feature type="binding site" evidence="11">
    <location>
        <position position="476"/>
    </location>
    <ligand>
        <name>substrate</name>
    </ligand>
</feature>
<evidence type="ECO:0000256" key="3">
    <source>
        <dbReference type="ARBA" id="ARBA00011738"/>
    </source>
</evidence>
<reference evidence="15" key="1">
    <citation type="submission" date="2022-07" db="EMBL/GenBank/DDBJ databases">
        <title>Phylogenomic reconstructions and comparative analyses of Kickxellomycotina fungi.</title>
        <authorList>
            <person name="Reynolds N.K."/>
            <person name="Stajich J.E."/>
            <person name="Barry K."/>
            <person name="Grigoriev I.V."/>
            <person name="Crous P."/>
            <person name="Smith M.E."/>
        </authorList>
    </citation>
    <scope>NUCLEOTIDE SEQUENCE</scope>
    <source>
        <strain evidence="15">NBRC 32514</strain>
    </source>
</reference>
<protein>
    <recommendedName>
        <fullName evidence="10">Glutathione synthetase</fullName>
        <shortName evidence="10">GSH-S</shortName>
        <ecNumber evidence="10">6.3.2.3</ecNumber>
    </recommendedName>
</protein>
<feature type="binding site" evidence="12">
    <location>
        <position position="163"/>
    </location>
    <ligand>
        <name>Mg(2+)</name>
        <dbReference type="ChEBI" id="CHEBI:18420"/>
    </ligand>
</feature>
<feature type="binding site" evidence="13">
    <location>
        <begin position="294"/>
        <end position="297"/>
    </location>
    <ligand>
        <name>substrate</name>
    </ligand>
</feature>
<feature type="binding site" evidence="11">
    <location>
        <begin position="424"/>
        <end position="427"/>
    </location>
    <ligand>
        <name>ATP</name>
        <dbReference type="ChEBI" id="CHEBI:30616"/>
    </ligand>
</feature>
<dbReference type="InterPro" id="IPR014709">
    <property type="entry name" value="Glutathione_synthase_C_euk"/>
</dbReference>
<keyword evidence="7 10" id="KW-0547">Nucleotide-binding</keyword>
<proteinExistence type="inferred from homology"/>
<sequence length="500" mass="55096">MSKLARTVSDFLASRPQYTRDIGKLQAYIDTVIDWEAAHGLVLRAPKLDDSTSTAEWLKAALVPAPVALAPSPIPRSEFEKVVALQPALNTLFDRISQDHEFLSATLESLGTSDEFTARVYDMYLKQRALGIRKPGVIGIHRSDYLIDAPESGSHGPRAKQVEFNTIAASFASLSSIVGDLHRYLLDRTGFAGILDAGTISKDQLPENESLTSIGDGIAAGFGLYGRNDAIVVMVVQPGERNVYDQRWVESRLWEKHGIRVVRLTFADILEQCVVGPDNRLFLGEEEVAVAYYRSGYAPTDFPSEREWEGRWLVEKSRAISVPNLAYHLSGCKKIQQVLAQPGVVERFVSDRGTAELVRECFVGLYPLDDSQEGKQAYEDALADPTKFVVKPQREGGGYNSYGEDIPRLLGRISEEERRGYILMDLIRAPGFRNVLLRNGQLVASEVVSELGIYGIWVSDADGNVVVNRHGGHLLRTKASDVYEGGVAAGFAVIDSPLLV</sequence>
<comment type="catalytic activity">
    <reaction evidence="10">
        <text>gamma-L-glutamyl-L-cysteine + glycine + ATP = glutathione + ADP + phosphate + H(+)</text>
        <dbReference type="Rhea" id="RHEA:13557"/>
        <dbReference type="ChEBI" id="CHEBI:15378"/>
        <dbReference type="ChEBI" id="CHEBI:30616"/>
        <dbReference type="ChEBI" id="CHEBI:43474"/>
        <dbReference type="ChEBI" id="CHEBI:57305"/>
        <dbReference type="ChEBI" id="CHEBI:57925"/>
        <dbReference type="ChEBI" id="CHEBI:58173"/>
        <dbReference type="ChEBI" id="CHEBI:456216"/>
        <dbReference type="EC" id="6.3.2.3"/>
    </reaction>
</comment>
<dbReference type="Gene3D" id="1.10.1080.10">
    <property type="entry name" value="Glutathione Synthetase, Chain A, domain 3"/>
    <property type="match status" value="1"/>
</dbReference>
<dbReference type="SUPFAM" id="SSF52440">
    <property type="entry name" value="PreATP-grasp domain"/>
    <property type="match status" value="1"/>
</dbReference>
<keyword evidence="5 10" id="KW-0317">Glutathione biosynthesis</keyword>
<keyword evidence="16" id="KW-1185">Reference proteome</keyword>
<evidence type="ECO:0000256" key="6">
    <source>
        <dbReference type="ARBA" id="ARBA00022723"/>
    </source>
</evidence>
<dbReference type="Pfam" id="PF03917">
    <property type="entry name" value="GSH_synth_ATP"/>
    <property type="match status" value="1"/>
</dbReference>
<feature type="domain" description="Glutathione synthase substrate-binding" evidence="14">
    <location>
        <begin position="230"/>
        <end position="330"/>
    </location>
</feature>
<comment type="caution">
    <text evidence="15">The sequence shown here is derived from an EMBL/GenBank/DDBJ whole genome shotgun (WGS) entry which is preliminary data.</text>
</comment>
<evidence type="ECO:0000259" key="14">
    <source>
        <dbReference type="Pfam" id="PF03199"/>
    </source>
</evidence>
<comment type="similarity">
    <text evidence="2 10">Belongs to the eukaryotic GSH synthase family.</text>
</comment>